<comment type="caution">
    <text evidence="1">The sequence shown here is derived from an EMBL/GenBank/DDBJ whole genome shotgun (WGS) entry which is preliminary data.</text>
</comment>
<accession>A0ABW7URS5</accession>
<protein>
    <submittedName>
        <fullName evidence="1">Uncharacterized protein</fullName>
    </submittedName>
</protein>
<organism evidence="1 2">
    <name type="scientific">Streptomyces pathocidini</name>
    <dbReference type="NCBI Taxonomy" id="1650571"/>
    <lineage>
        <taxon>Bacteria</taxon>
        <taxon>Bacillati</taxon>
        <taxon>Actinomycetota</taxon>
        <taxon>Actinomycetes</taxon>
        <taxon>Kitasatosporales</taxon>
        <taxon>Streptomycetaceae</taxon>
        <taxon>Streptomyces</taxon>
    </lineage>
</organism>
<gene>
    <name evidence="1" type="ORF">ACH429_14580</name>
</gene>
<evidence type="ECO:0000313" key="1">
    <source>
        <dbReference type="EMBL" id="MFI1965314.1"/>
    </source>
</evidence>
<dbReference type="InterPro" id="IPR027417">
    <property type="entry name" value="P-loop_NTPase"/>
</dbReference>
<keyword evidence="2" id="KW-1185">Reference proteome</keyword>
<dbReference type="Gene3D" id="3.40.50.300">
    <property type="entry name" value="P-loop containing nucleotide triphosphate hydrolases"/>
    <property type="match status" value="1"/>
</dbReference>
<evidence type="ECO:0000313" key="2">
    <source>
        <dbReference type="Proteomes" id="UP001611548"/>
    </source>
</evidence>
<dbReference type="Proteomes" id="UP001611548">
    <property type="component" value="Unassembled WGS sequence"/>
</dbReference>
<dbReference type="EMBL" id="JBIRWE010000005">
    <property type="protein sequence ID" value="MFI1965314.1"/>
    <property type="molecule type" value="Genomic_DNA"/>
</dbReference>
<proteinExistence type="predicted"/>
<sequence length="302" mass="31713">MTSETITLTTGHVTAALALPHGVRPAAAAATVDRLLPGGWSTSPTAPAGDGPWLLVEVTQGPPGVEAVDATTVRLRLTRRGAASATLGYATYTALERARQQQQLTTVHASAVCAPHGQAVLVLGNKGAGKTSTVLALAARGWTHLGDDLVVLGEREGAVTVLPGKRTAAVRPADPALGDAPKPVVELRPLRGAPAPLGRIVRVTVHSRVTEARLIPATPFSGNEYLRLHENLARYISGIPTPLDGIAEAPYGPVWPLDTPACARWRSHLISLLEGRRFDYLYAPDPERAADLITEAAEVPPS</sequence>
<reference evidence="1 2" key="1">
    <citation type="submission" date="2024-10" db="EMBL/GenBank/DDBJ databases">
        <title>The Natural Products Discovery Center: Release of the First 8490 Sequenced Strains for Exploring Actinobacteria Biosynthetic Diversity.</title>
        <authorList>
            <person name="Kalkreuter E."/>
            <person name="Kautsar S.A."/>
            <person name="Yang D."/>
            <person name="Bader C.D."/>
            <person name="Teijaro C.N."/>
            <person name="Fluegel L."/>
            <person name="Davis C.M."/>
            <person name="Simpson J.R."/>
            <person name="Lauterbach L."/>
            <person name="Steele A.D."/>
            <person name="Gui C."/>
            <person name="Meng S."/>
            <person name="Li G."/>
            <person name="Viehrig K."/>
            <person name="Ye F."/>
            <person name="Su P."/>
            <person name="Kiefer A.F."/>
            <person name="Nichols A."/>
            <person name="Cepeda A.J."/>
            <person name="Yan W."/>
            <person name="Fan B."/>
            <person name="Jiang Y."/>
            <person name="Adhikari A."/>
            <person name="Zheng C.-J."/>
            <person name="Schuster L."/>
            <person name="Cowan T.M."/>
            <person name="Smanski M.J."/>
            <person name="Chevrette M.G."/>
            <person name="De Carvalho L.P.S."/>
            <person name="Shen B."/>
        </authorList>
    </citation>
    <scope>NUCLEOTIDE SEQUENCE [LARGE SCALE GENOMIC DNA]</scope>
    <source>
        <strain evidence="1 2">NPDC020327</strain>
    </source>
</reference>
<dbReference type="SUPFAM" id="SSF53795">
    <property type="entry name" value="PEP carboxykinase-like"/>
    <property type="match status" value="1"/>
</dbReference>
<name>A0ABW7URS5_9ACTN</name>
<dbReference type="RefSeq" id="WP_398718369.1">
    <property type="nucleotide sequence ID" value="NZ_JBIRWE010000005.1"/>
</dbReference>